<name>A0A433TE50_ELYCH</name>
<keyword evidence="4" id="KW-1185">Reference proteome</keyword>
<organism evidence="3 4">
    <name type="scientific">Elysia chlorotica</name>
    <name type="common">Eastern emerald elysia</name>
    <name type="synonym">Sea slug</name>
    <dbReference type="NCBI Taxonomy" id="188477"/>
    <lineage>
        <taxon>Eukaryota</taxon>
        <taxon>Metazoa</taxon>
        <taxon>Spiralia</taxon>
        <taxon>Lophotrochozoa</taxon>
        <taxon>Mollusca</taxon>
        <taxon>Gastropoda</taxon>
        <taxon>Heterobranchia</taxon>
        <taxon>Euthyneura</taxon>
        <taxon>Panpulmonata</taxon>
        <taxon>Sacoglossa</taxon>
        <taxon>Placobranchoidea</taxon>
        <taxon>Plakobranchidae</taxon>
        <taxon>Elysia</taxon>
    </lineage>
</organism>
<protein>
    <submittedName>
        <fullName evidence="3">Uncharacterized protein</fullName>
    </submittedName>
</protein>
<feature type="region of interest" description="Disordered" evidence="1">
    <location>
        <begin position="224"/>
        <end position="276"/>
    </location>
</feature>
<evidence type="ECO:0000313" key="3">
    <source>
        <dbReference type="EMBL" id="RUS79793.1"/>
    </source>
</evidence>
<dbReference type="AlphaFoldDB" id="A0A433TE50"/>
<keyword evidence="2" id="KW-0732">Signal</keyword>
<accession>A0A433TE50</accession>
<dbReference type="Proteomes" id="UP000271974">
    <property type="component" value="Unassembled WGS sequence"/>
</dbReference>
<sequence length="288" mass="30449">MLTILCICVANLLRVWMNQTSGSRPSAGSDASCDHVCSCFPPTRITVPGSHEITRDQRTGGAAGGWVRLGQAEPGPATAVWTSQWPERDVQWVVRGQRLDQVVPMFKFTRRDKGKGSSFVIQNDNNTCIPTVSLLHTIEKFQFEPDLGELISHFISFNSNLSGDPVEMVAGGLTVYIAQSDPGSGGGRAGACVAGALPSVANQPHSHQAAVARPAVLSHCEPGARPASVRAQSAPRPRSVPPAVRGLPWTLRGSAGDAGGPKADRDSSHSSSQATWPRTCTHVTCLAA</sequence>
<reference evidence="3 4" key="1">
    <citation type="submission" date="2019-01" db="EMBL/GenBank/DDBJ databases">
        <title>A draft genome assembly of the solar-powered sea slug Elysia chlorotica.</title>
        <authorList>
            <person name="Cai H."/>
            <person name="Li Q."/>
            <person name="Fang X."/>
            <person name="Li J."/>
            <person name="Curtis N.E."/>
            <person name="Altenburger A."/>
            <person name="Shibata T."/>
            <person name="Feng M."/>
            <person name="Maeda T."/>
            <person name="Schwartz J.A."/>
            <person name="Shigenobu S."/>
            <person name="Lundholm N."/>
            <person name="Nishiyama T."/>
            <person name="Yang H."/>
            <person name="Hasebe M."/>
            <person name="Li S."/>
            <person name="Pierce S.K."/>
            <person name="Wang J."/>
        </authorList>
    </citation>
    <scope>NUCLEOTIDE SEQUENCE [LARGE SCALE GENOMIC DNA]</scope>
    <source>
        <strain evidence="3">EC2010</strain>
        <tissue evidence="3">Whole organism of an adult</tissue>
    </source>
</reference>
<proteinExistence type="predicted"/>
<evidence type="ECO:0000256" key="1">
    <source>
        <dbReference type="SAM" id="MobiDB-lite"/>
    </source>
</evidence>
<evidence type="ECO:0000256" key="2">
    <source>
        <dbReference type="SAM" id="SignalP"/>
    </source>
</evidence>
<feature type="chain" id="PRO_5019239062" evidence="2">
    <location>
        <begin position="23"/>
        <end position="288"/>
    </location>
</feature>
<feature type="compositionally biased region" description="Low complexity" evidence="1">
    <location>
        <begin position="230"/>
        <end position="245"/>
    </location>
</feature>
<dbReference type="EMBL" id="RQTK01000427">
    <property type="protein sequence ID" value="RUS79793.1"/>
    <property type="molecule type" value="Genomic_DNA"/>
</dbReference>
<gene>
    <name evidence="3" type="ORF">EGW08_012440</name>
</gene>
<evidence type="ECO:0000313" key="4">
    <source>
        <dbReference type="Proteomes" id="UP000271974"/>
    </source>
</evidence>
<feature type="signal peptide" evidence="2">
    <location>
        <begin position="1"/>
        <end position="22"/>
    </location>
</feature>
<comment type="caution">
    <text evidence="3">The sequence shown here is derived from an EMBL/GenBank/DDBJ whole genome shotgun (WGS) entry which is preliminary data.</text>
</comment>